<dbReference type="EMBL" id="JAEPRA010000009">
    <property type="protein sequence ID" value="KAG2180597.1"/>
    <property type="molecule type" value="Genomic_DNA"/>
</dbReference>
<dbReference type="OrthoDB" id="3339358at2759"/>
<organism evidence="3 4">
    <name type="scientific">Umbelopsis vinacea</name>
    <dbReference type="NCBI Taxonomy" id="44442"/>
    <lineage>
        <taxon>Eukaryota</taxon>
        <taxon>Fungi</taxon>
        <taxon>Fungi incertae sedis</taxon>
        <taxon>Mucoromycota</taxon>
        <taxon>Mucoromycotina</taxon>
        <taxon>Umbelopsidomycetes</taxon>
        <taxon>Umbelopsidales</taxon>
        <taxon>Umbelopsidaceae</taxon>
        <taxon>Umbelopsis</taxon>
    </lineage>
</organism>
<keyword evidence="2" id="KW-0472">Membrane</keyword>
<dbReference type="Proteomes" id="UP000612746">
    <property type="component" value="Unassembled WGS sequence"/>
</dbReference>
<dbReference type="AlphaFoldDB" id="A0A8H7PUJ4"/>
<feature type="transmembrane region" description="Helical" evidence="2">
    <location>
        <begin position="354"/>
        <end position="376"/>
    </location>
</feature>
<name>A0A8H7PUJ4_9FUNG</name>
<keyword evidence="2" id="KW-1133">Transmembrane helix</keyword>
<proteinExistence type="predicted"/>
<evidence type="ECO:0000256" key="2">
    <source>
        <dbReference type="SAM" id="Phobius"/>
    </source>
</evidence>
<evidence type="ECO:0000313" key="3">
    <source>
        <dbReference type="EMBL" id="KAG2180597.1"/>
    </source>
</evidence>
<feature type="compositionally biased region" description="Polar residues" evidence="1">
    <location>
        <begin position="33"/>
        <end position="50"/>
    </location>
</feature>
<comment type="caution">
    <text evidence="3">The sequence shown here is derived from an EMBL/GenBank/DDBJ whole genome shotgun (WGS) entry which is preliminary data.</text>
</comment>
<feature type="transmembrane region" description="Helical" evidence="2">
    <location>
        <begin position="414"/>
        <end position="435"/>
    </location>
</feature>
<feature type="transmembrane region" description="Helical" evidence="2">
    <location>
        <begin position="254"/>
        <end position="277"/>
    </location>
</feature>
<evidence type="ECO:0000313" key="4">
    <source>
        <dbReference type="Proteomes" id="UP000612746"/>
    </source>
</evidence>
<protein>
    <submittedName>
        <fullName evidence="3">Uncharacterized protein</fullName>
    </submittedName>
</protein>
<feature type="region of interest" description="Disordered" evidence="1">
    <location>
        <begin position="123"/>
        <end position="158"/>
    </location>
</feature>
<evidence type="ECO:0000256" key="1">
    <source>
        <dbReference type="SAM" id="MobiDB-lite"/>
    </source>
</evidence>
<reference evidence="3" key="1">
    <citation type="submission" date="2020-12" db="EMBL/GenBank/DDBJ databases">
        <title>Metabolic potential, ecology and presence of endohyphal bacteria is reflected in genomic diversity of Mucoromycotina.</title>
        <authorList>
            <person name="Muszewska A."/>
            <person name="Okrasinska A."/>
            <person name="Steczkiewicz K."/>
            <person name="Drgas O."/>
            <person name="Orlowska M."/>
            <person name="Perlinska-Lenart U."/>
            <person name="Aleksandrzak-Piekarczyk T."/>
            <person name="Szatraj K."/>
            <person name="Zielenkiewicz U."/>
            <person name="Pilsyk S."/>
            <person name="Malc E."/>
            <person name="Mieczkowski P."/>
            <person name="Kruszewska J.S."/>
            <person name="Biernat P."/>
            <person name="Pawlowska J."/>
        </authorList>
    </citation>
    <scope>NUCLEOTIDE SEQUENCE</scope>
    <source>
        <strain evidence="3">WA0000051536</strain>
    </source>
</reference>
<sequence length="692" mass="78421">MPTFQSLLRMVGSMQLVQEVSSSDGRRSKPSSQTLLGNHLDSLSNIDGSSKNRKSSYNHVSENLSPLTIDTASHHQGAFATSAANNGSSLTSYNESSISRVSSFPFFPLRSSAYPYSNFLGPDYQTERPRSTVDQSSSRRYSKSNDESELGDELGSGESKQKSHKLLCLWPLPVVTRYIITLSTVISTFNTIGLLRLNSSAPIYLLYRYEYISLIASPFLFDFNLHSLFFFAWNMLLLGLFEESLTHVLGGTQMFVRVLAGIAPLTFILRNVFGYVFSKSTGFALPILFFSDSLHESNSGFLPFLFSLLVVQSLSIDDKYILLYGSDKVNCKYTVRKVVLQLSMCLVNFIRRNVFWWSFTGLISGLLATLVAQYALTKQDYIYPAKLKYDSNVRSRTLDINRRLPRWRVLLDTFIRGASVFVVTFLALLLCNSYYKRAEYVKPSDFAAISEKPNLITFVTMTAPRRGDPDYLTQTLHSYLTNWPPNPTDGTLYSRIKIMVYTNFAQHEQYDRVKQSYARDVRGQQYLEWFKGNGSDLNQRLHVSQALELAVNQFDSAYIGLMEDDFPICGRREWQELLNVVYKANVEYPNHCGVFVGTGGSGLIMKPNIAQKASKLLLQYTDVPPDIILQKCLLGELPECQECTNTLISSKRLLMHHIGYNTSTSDERSYNKNEFQCGWRHPFNGNPSVTVL</sequence>
<feature type="region of interest" description="Disordered" evidence="1">
    <location>
        <begin position="18"/>
        <end position="59"/>
    </location>
</feature>
<gene>
    <name evidence="3" type="ORF">INT44_003601</name>
</gene>
<keyword evidence="4" id="KW-1185">Reference proteome</keyword>
<keyword evidence="2" id="KW-0812">Transmembrane</keyword>
<accession>A0A8H7PUJ4</accession>
<feature type="transmembrane region" description="Helical" evidence="2">
    <location>
        <begin position="166"/>
        <end position="189"/>
    </location>
</feature>
<feature type="transmembrane region" description="Helical" evidence="2">
    <location>
        <begin position="209"/>
        <end position="233"/>
    </location>
</feature>